<keyword evidence="2" id="KW-1185">Reference proteome</keyword>
<dbReference type="Proteomes" id="UP000050482">
    <property type="component" value="Unassembled WGS sequence"/>
</dbReference>
<dbReference type="GO" id="GO:0071949">
    <property type="term" value="F:FAD binding"/>
    <property type="evidence" value="ECO:0007669"/>
    <property type="project" value="TreeGrafter"/>
</dbReference>
<dbReference type="EMBL" id="LJCO01000008">
    <property type="protein sequence ID" value="KPV45517.1"/>
    <property type="molecule type" value="Genomic_DNA"/>
</dbReference>
<dbReference type="SUPFAM" id="SSF51905">
    <property type="entry name" value="FAD/NAD(P)-binding domain"/>
    <property type="match status" value="1"/>
</dbReference>
<protein>
    <recommendedName>
        <fullName evidence="3">FAD/NAD(P)-binding domain-containing protein</fullName>
    </recommendedName>
</protein>
<accession>A0A0N8PPX2</accession>
<sequence length="89" mass="9884">MSNTLHYTVVIVGGGTGGITTAAQLLRADNRLLNEIAIVDPAEKHYYQPLWTLVGAGQVEREVTERDEESDSRLSAFDLYEVLACRVLY</sequence>
<dbReference type="Gene3D" id="3.50.50.60">
    <property type="entry name" value="FAD/NAD(P)-binding domain"/>
    <property type="match status" value="1"/>
</dbReference>
<dbReference type="PANTHER" id="PTHR10632:SF2">
    <property type="entry name" value="SULFIDE:QUINONE OXIDOREDUCTASE, MITOCHONDRIAL"/>
    <property type="match status" value="1"/>
</dbReference>
<dbReference type="InterPro" id="IPR036188">
    <property type="entry name" value="FAD/NAD-bd_sf"/>
</dbReference>
<proteinExistence type="predicted"/>
<dbReference type="OrthoDB" id="9805710at2"/>
<dbReference type="InterPro" id="IPR015904">
    <property type="entry name" value="Sulphide_quinone_reductase"/>
</dbReference>
<gene>
    <name evidence="1" type="ORF">AN477_00750</name>
</gene>
<organism evidence="1 2">
    <name type="scientific">Alicyclobacillus ferrooxydans</name>
    <dbReference type="NCBI Taxonomy" id="471514"/>
    <lineage>
        <taxon>Bacteria</taxon>
        <taxon>Bacillati</taxon>
        <taxon>Bacillota</taxon>
        <taxon>Bacilli</taxon>
        <taxon>Bacillales</taxon>
        <taxon>Alicyclobacillaceae</taxon>
        <taxon>Alicyclobacillus</taxon>
    </lineage>
</organism>
<name>A0A0N8PPX2_9BACL</name>
<dbReference type="GO" id="GO:0070224">
    <property type="term" value="F:sulfide:quinone oxidoreductase activity"/>
    <property type="evidence" value="ECO:0007669"/>
    <property type="project" value="TreeGrafter"/>
</dbReference>
<dbReference type="AlphaFoldDB" id="A0A0N8PPX2"/>
<dbReference type="GO" id="GO:0070221">
    <property type="term" value="P:sulfide oxidation, using sulfide:quinone oxidoreductase"/>
    <property type="evidence" value="ECO:0007669"/>
    <property type="project" value="TreeGrafter"/>
</dbReference>
<evidence type="ECO:0008006" key="3">
    <source>
        <dbReference type="Google" id="ProtNLM"/>
    </source>
</evidence>
<evidence type="ECO:0000313" key="1">
    <source>
        <dbReference type="EMBL" id="KPV45517.1"/>
    </source>
</evidence>
<reference evidence="1 2" key="1">
    <citation type="submission" date="2015-09" db="EMBL/GenBank/DDBJ databases">
        <title>Draft genome sequence of Alicyclobacillus ferrooxydans DSM 22381.</title>
        <authorList>
            <person name="Hemp J."/>
        </authorList>
    </citation>
    <scope>NUCLEOTIDE SEQUENCE [LARGE SCALE GENOMIC DNA]</scope>
    <source>
        <strain evidence="1 2">TC-34</strain>
    </source>
</reference>
<dbReference type="PANTHER" id="PTHR10632">
    <property type="entry name" value="SULFIDE:QUINONE OXIDOREDUCTASE"/>
    <property type="match status" value="1"/>
</dbReference>
<comment type="caution">
    <text evidence="1">The sequence shown here is derived from an EMBL/GenBank/DDBJ whole genome shotgun (WGS) entry which is preliminary data.</text>
</comment>
<evidence type="ECO:0000313" key="2">
    <source>
        <dbReference type="Proteomes" id="UP000050482"/>
    </source>
</evidence>
<dbReference type="STRING" id="471514.AN477_00750"/>